<dbReference type="STRING" id="1678841.TBC1_111103"/>
<accession>A0A0S7BZ57</accession>
<name>A0A0S7BZ57_9BACT</name>
<proteinExistence type="predicted"/>
<protein>
    <recommendedName>
        <fullName evidence="3">TANFOR domain-containing protein</fullName>
    </recommendedName>
</protein>
<gene>
    <name evidence="1" type="ORF">TBC1_111103</name>
</gene>
<evidence type="ECO:0000313" key="2">
    <source>
        <dbReference type="Proteomes" id="UP000053091"/>
    </source>
</evidence>
<reference evidence="1" key="1">
    <citation type="journal article" date="2015" name="Genome Announc.">
        <title>Draft Genome Sequence of Bacteroidales Strain TBC1, a Novel Isolate from a Methanogenic Wastewater Treatment System.</title>
        <authorList>
            <person name="Tourlousse D.M."/>
            <person name="Matsuura N."/>
            <person name="Sun L."/>
            <person name="Toyonaga M."/>
            <person name="Kuroda K."/>
            <person name="Ohashi A."/>
            <person name="Cruz R."/>
            <person name="Yamaguchi T."/>
            <person name="Sekiguchi Y."/>
        </authorList>
    </citation>
    <scope>NUCLEOTIDE SEQUENCE [LARGE SCALE GENOMIC DNA]</scope>
    <source>
        <strain evidence="1">TBC1</strain>
    </source>
</reference>
<dbReference type="Proteomes" id="UP000053091">
    <property type="component" value="Unassembled WGS sequence"/>
</dbReference>
<dbReference type="EMBL" id="DF968182">
    <property type="protein sequence ID" value="GAP42961.1"/>
    <property type="molecule type" value="Genomic_DNA"/>
</dbReference>
<evidence type="ECO:0008006" key="3">
    <source>
        <dbReference type="Google" id="ProtNLM"/>
    </source>
</evidence>
<keyword evidence="2" id="KW-1185">Reference proteome</keyword>
<evidence type="ECO:0000313" key="1">
    <source>
        <dbReference type="EMBL" id="GAP42961.1"/>
    </source>
</evidence>
<organism evidence="1">
    <name type="scientific">Lentimicrobium saccharophilum</name>
    <dbReference type="NCBI Taxonomy" id="1678841"/>
    <lineage>
        <taxon>Bacteria</taxon>
        <taxon>Pseudomonadati</taxon>
        <taxon>Bacteroidota</taxon>
        <taxon>Bacteroidia</taxon>
        <taxon>Bacteroidales</taxon>
        <taxon>Lentimicrobiaceae</taxon>
        <taxon>Lentimicrobium</taxon>
    </lineage>
</organism>
<sequence>MYSHFKNSIGCCIRKCGMAGLLMIIPFLTIYSAHAQEYPLRVNLVVAPPYSPKISEYTSNPNKILATVQYLPGTGSRALQVYLTGEISGSSGIRIYTRPGHRPPQPLNLMPGSIYRLNLNNIQDIFNTSQLVYAGITEQEIIRGNGLPEDDYTICLRAYDYLTNQPLSDEDPAGCCPPFPVTSIEPPVITQPFCGEEITATSPQNLIISWTRPAGAPVTTRYKLQMIEVVPGTHNIQNAFNSAAQPIFFETNTNTTAFVYGPAQPALVKGKTYAFAVTAYDPARHHNFRNYGQSEVCSFIWKSGGMMFPGSDLPEISDEPVVRPVNIGGVNMEVPLPLLPSKVFGRLVYRYSDPGENQKFPLAAATIKLVVGHAKVFKGQPLLPGNVLEHLLQPHNGCDDPEVGRVLGVATTDSEGRFTFNILNSPDFGKRCGAGTGEMGYDHYRVALILIEAPHRNFYFNPDVLLMPEKGKDLNTGDVIANVRSCQITVTTLPDKNLSADLTNAVGTEKLSTINVYLLRKIDFSYQLFPLNDGKIKGQQHQVDESVKNKFPGFSVVAHGTTGPDGTLTFQRVVWHHQSQFQYYLMADTPPEADMNYTFGAPVAWSPPQTVPDKTGTGTINPSILQFPGFYDYNKARQSKELYLWPQWPKVAGTVLENEDSSPIAGAKIDLNEQFNLSPKNNLKIYYPYWMYNENQPVVNCLQNNCGQYFNSLMAITAADGKFVFDDLTMVYNMQEKAVTGPDRHLLAGKDGYQTLDDHIGIIIYGRQVIKNELKLRKGAILKGYVRDAESNQPLNAQLCLPDGRTYNSSPVNGSFEMPVPLLPGVTQKLIVKRNGYITDTIGFEAAQAVKHLDVKLFTLKRRLEVRVKTSHNFIMMPVPNVLVNIMNVSTNQQGNNYPLGGFTDSDGIVTFSFVNGGANNNQEYRIRVGMPSNTSRNFETRYFTIKIPYSQHAVILNCVLNPAACIKGHVYAGSGTGSPVGIANVRYQGSADTLSSISGADGYYYMNNFPVRNYLQQVTAAKSASNYIGDERKILINKASNECVTIDFNLTVYEDMDITSLMGFPMEVTSLTENDDKTVRINGNLTNIRSNEQFSADAGLVIPFSDIEIKAGSRKNSKGVPLAEPASLPVATSKSNLQNIMVLKTFSGNVYKPGGITIDRESSSSAWGTLKGRVSIEPTEFNNTMTTFPPIGLAISTASGQDKMNMPVFAANPARVKPVQLPATGFFVCGINGEALRYSLPAFENSASAEIAKSYLNNGKLLLNTTLHTQCTNITPADLKIQLGVVEISKTSFVFNGKGPITFNLNQWKLTSQKWSLDNLGVKIDQATIKASGLDIPLKNLVITRDAIDHSNTIAEFNGLKILGALPVEVTTKNQGLNYYDTGNGNMQWVLYATPDGGPQTAIISGLPGLPGQKLPLNGIRLISDGSQPRFEPLAQNLKLFDIVDFRPAAGSILNIFNSASPPWFKVQGTYLPGIPYIEEFNGNMAWQKVSSGMKFILDNPNPINFTHNNMAFIWDPASLKFSPQLFTARGTATEEGKLGPVHIDLVHKPASTEIDIPFDEKIYITQDKTKFFENVAGGMEVNKSLHAWNNFWFEGEMAGMNGISNNPQKSRLKFVCEGDISASGQSVSVSKLDDFPGMTLTYDIANSRLTGSVNVDKNLAGMQANGTADCVFDPNGWYINVQGNLSIPGIGSCGLFGLFGDYGALSPALSAPFGALKCIPAEFRGKVSGFLLQGVITKQLIPSIEWGVTLPLIDQFVGVQVYADLSMYARTWMSFDPQVNTYGISLLADGNIGGGVSGGLYALKVHANAQMGISGLYYSNGSYNVTGCGSVNAGVSAEVFYGLGWTGVDITSPDIGLKMKISDTGCDFGLMLGSCGENLCP</sequence>